<dbReference type="Proteomes" id="UP000199296">
    <property type="component" value="Unassembled WGS sequence"/>
</dbReference>
<keyword evidence="3 8" id="KW-0812">Transmembrane</keyword>
<keyword evidence="4" id="KW-0653">Protein transport</keyword>
<reference evidence="9 10" key="1">
    <citation type="submission" date="2016-10" db="EMBL/GenBank/DDBJ databases">
        <authorList>
            <person name="de Groot N.N."/>
        </authorList>
    </citation>
    <scope>NUCLEOTIDE SEQUENCE [LARGE SCALE GENOMIC DNA]</scope>
    <source>
        <strain evidence="9 10">DSM 19803</strain>
    </source>
</reference>
<dbReference type="Gene3D" id="1.20.5.3310">
    <property type="match status" value="1"/>
</dbReference>
<evidence type="ECO:0000256" key="3">
    <source>
        <dbReference type="ARBA" id="ARBA00022692"/>
    </source>
</evidence>
<dbReference type="Pfam" id="PF02416">
    <property type="entry name" value="TatA_B_E"/>
    <property type="match status" value="1"/>
</dbReference>
<protein>
    <submittedName>
        <fullName evidence="9">Sec-independent protein translocase protein TatA</fullName>
    </submittedName>
</protein>
<evidence type="ECO:0000313" key="10">
    <source>
        <dbReference type="Proteomes" id="UP000199296"/>
    </source>
</evidence>
<evidence type="ECO:0000313" key="9">
    <source>
        <dbReference type="EMBL" id="SDG62273.1"/>
    </source>
</evidence>
<organism evidence="9 10">
    <name type="scientific">Psychroflexus sediminis</name>
    <dbReference type="NCBI Taxonomy" id="470826"/>
    <lineage>
        <taxon>Bacteria</taxon>
        <taxon>Pseudomonadati</taxon>
        <taxon>Bacteroidota</taxon>
        <taxon>Flavobacteriia</taxon>
        <taxon>Flavobacteriales</taxon>
        <taxon>Flavobacteriaceae</taxon>
        <taxon>Psychroflexus</taxon>
    </lineage>
</organism>
<proteinExistence type="predicted"/>
<dbReference type="EMBL" id="FNCW01000004">
    <property type="protein sequence ID" value="SDG62273.1"/>
    <property type="molecule type" value="Genomic_DNA"/>
</dbReference>
<dbReference type="GO" id="GO:0016020">
    <property type="term" value="C:membrane"/>
    <property type="evidence" value="ECO:0007669"/>
    <property type="project" value="UniProtKB-ARBA"/>
</dbReference>
<dbReference type="AlphaFoldDB" id="A0A1G7VR97"/>
<dbReference type="RefSeq" id="WP_093366352.1">
    <property type="nucleotide sequence ID" value="NZ_FNCW01000004.1"/>
</dbReference>
<gene>
    <name evidence="9" type="ORF">SAMN04488027_10483</name>
</gene>
<evidence type="ECO:0000256" key="7">
    <source>
        <dbReference type="ARBA" id="ARBA00023136"/>
    </source>
</evidence>
<sequence>MIILPLFISGAEIVFILFILIMVFGADKIPEIARFFGKTMKSFRHATDEIKTEITKQKKDHNLDFDIKKEVEDQTRTLDDKTSKLKDEVEDAIGPIKRRF</sequence>
<dbReference type="PANTHER" id="PTHR42982:SF1">
    <property type="entry name" value="SEC-INDEPENDENT PROTEIN TRANSLOCASE PROTEIN TATA"/>
    <property type="match status" value="1"/>
</dbReference>
<keyword evidence="7 8" id="KW-0472">Membrane</keyword>
<evidence type="ECO:0000256" key="8">
    <source>
        <dbReference type="SAM" id="Phobius"/>
    </source>
</evidence>
<evidence type="ECO:0000256" key="2">
    <source>
        <dbReference type="ARBA" id="ARBA00022448"/>
    </source>
</evidence>
<evidence type="ECO:0000256" key="6">
    <source>
        <dbReference type="ARBA" id="ARBA00023010"/>
    </source>
</evidence>
<dbReference type="GO" id="GO:0015031">
    <property type="term" value="P:protein transport"/>
    <property type="evidence" value="ECO:0007669"/>
    <property type="project" value="UniProtKB-KW"/>
</dbReference>
<dbReference type="STRING" id="470826.SAMN04488027_10483"/>
<dbReference type="OrthoDB" id="1525160at2"/>
<accession>A0A1G7VR97</accession>
<keyword evidence="2" id="KW-0813">Transport</keyword>
<evidence type="ECO:0000256" key="1">
    <source>
        <dbReference type="ARBA" id="ARBA00004167"/>
    </source>
</evidence>
<comment type="subcellular location">
    <subcellularLocation>
        <location evidence="1">Membrane</location>
        <topology evidence="1">Single-pass membrane protein</topology>
    </subcellularLocation>
</comment>
<feature type="transmembrane region" description="Helical" evidence="8">
    <location>
        <begin position="6"/>
        <end position="26"/>
    </location>
</feature>
<evidence type="ECO:0000256" key="4">
    <source>
        <dbReference type="ARBA" id="ARBA00022927"/>
    </source>
</evidence>
<dbReference type="PANTHER" id="PTHR42982">
    <property type="entry name" value="SEC-INDEPENDENT PROTEIN TRANSLOCASE PROTEIN TATA"/>
    <property type="match status" value="1"/>
</dbReference>
<keyword evidence="6" id="KW-0811">Translocation</keyword>
<keyword evidence="5 8" id="KW-1133">Transmembrane helix</keyword>
<name>A0A1G7VR97_9FLAO</name>
<keyword evidence="10" id="KW-1185">Reference proteome</keyword>
<dbReference type="InterPro" id="IPR003369">
    <property type="entry name" value="TatA/B/E"/>
</dbReference>
<evidence type="ECO:0000256" key="5">
    <source>
        <dbReference type="ARBA" id="ARBA00022989"/>
    </source>
</evidence>